<dbReference type="AlphaFoldDB" id="A0AAE9Z8L2"/>
<feature type="domain" description="Response regulatory" evidence="3">
    <location>
        <begin position="3"/>
        <end position="114"/>
    </location>
</feature>
<feature type="modified residue" description="4-aspartylphosphate" evidence="2">
    <location>
        <position position="54"/>
    </location>
</feature>
<dbReference type="InterPro" id="IPR007492">
    <property type="entry name" value="LytTR_DNA-bd_dom"/>
</dbReference>
<dbReference type="Proteomes" id="UP000032352">
    <property type="component" value="Chromosome pTvir"/>
</dbReference>
<dbReference type="EMBL" id="CP059734">
    <property type="protein sequence ID" value="WDE08755.1"/>
    <property type="molecule type" value="Genomic_DNA"/>
</dbReference>
<dbReference type="SMART" id="SM00850">
    <property type="entry name" value="LytTR"/>
    <property type="match status" value="1"/>
</dbReference>
<dbReference type="InterPro" id="IPR051271">
    <property type="entry name" value="2C-system_Tx_regulators"/>
</dbReference>
<dbReference type="SUPFAM" id="SSF52172">
    <property type="entry name" value="CheY-like"/>
    <property type="match status" value="1"/>
</dbReference>
<evidence type="ECO:0000313" key="6">
    <source>
        <dbReference type="Proteomes" id="UP000032352"/>
    </source>
</evidence>
<dbReference type="Pfam" id="PF04397">
    <property type="entry name" value="LytTR"/>
    <property type="match status" value="1"/>
</dbReference>
<dbReference type="SMART" id="SM00448">
    <property type="entry name" value="REC"/>
    <property type="match status" value="1"/>
</dbReference>
<dbReference type="PROSITE" id="PS50930">
    <property type="entry name" value="HTH_LYTTR"/>
    <property type="match status" value="1"/>
</dbReference>
<evidence type="ECO:0000259" key="4">
    <source>
        <dbReference type="PROSITE" id="PS50930"/>
    </source>
</evidence>
<evidence type="ECO:0000256" key="2">
    <source>
        <dbReference type="PROSITE-ProRule" id="PRU00169"/>
    </source>
</evidence>
<dbReference type="InterPro" id="IPR011006">
    <property type="entry name" value="CheY-like_superfamily"/>
</dbReference>
<dbReference type="PROSITE" id="PS50110">
    <property type="entry name" value="RESPONSE_REGULATORY"/>
    <property type="match status" value="1"/>
</dbReference>
<dbReference type="GO" id="GO:0003677">
    <property type="term" value="F:DNA binding"/>
    <property type="evidence" value="ECO:0007669"/>
    <property type="project" value="InterPro"/>
</dbReference>
<reference evidence="5 6" key="1">
    <citation type="journal article" date="2015" name="Genome Announc.">
        <title>Draft Genome Sequences of Marine Isolates of Thalassomonas viridans and Thalassomonas actiniarum.</title>
        <authorList>
            <person name="Olonade I."/>
            <person name="van Zyl L.J."/>
            <person name="Trindade M."/>
        </authorList>
    </citation>
    <scope>NUCLEOTIDE SEQUENCE [LARGE SCALE GENOMIC DNA]</scope>
    <source>
        <strain evidence="5 6">XOM25</strain>
    </source>
</reference>
<keyword evidence="2" id="KW-0597">Phosphoprotein</keyword>
<name>A0AAE9Z8L2_9GAMM</name>
<dbReference type="Pfam" id="PF00072">
    <property type="entry name" value="Response_reg"/>
    <property type="match status" value="1"/>
</dbReference>
<proteinExistence type="predicted"/>
<gene>
    <name evidence="5" type="ORF">SG34_033180</name>
</gene>
<dbReference type="Gene3D" id="3.40.50.2300">
    <property type="match status" value="1"/>
</dbReference>
<evidence type="ECO:0000256" key="1">
    <source>
        <dbReference type="ARBA" id="ARBA00023012"/>
    </source>
</evidence>
<dbReference type="InterPro" id="IPR001789">
    <property type="entry name" value="Sig_transdc_resp-reg_receiver"/>
</dbReference>
<dbReference type="Gene3D" id="2.40.50.1020">
    <property type="entry name" value="LytTr DNA-binding domain"/>
    <property type="match status" value="1"/>
</dbReference>
<dbReference type="KEGG" id="tvd:SG34_033180"/>
<protein>
    <submittedName>
        <fullName evidence="5">Response regulator transcription factor</fullName>
    </submittedName>
</protein>
<keyword evidence="1" id="KW-0902">Two-component regulatory system</keyword>
<feature type="domain" description="HTH LytTR-type" evidence="4">
    <location>
        <begin position="136"/>
        <end position="232"/>
    </location>
</feature>
<dbReference type="PANTHER" id="PTHR45526:SF1">
    <property type="entry name" value="TRANSCRIPTIONAL REGULATORY PROTEIN DCUR-RELATED"/>
    <property type="match status" value="1"/>
</dbReference>
<dbReference type="RefSeq" id="WP_044836458.1">
    <property type="nucleotide sequence ID" value="NZ_CP059734.1"/>
</dbReference>
<reference evidence="5 6" key="2">
    <citation type="journal article" date="2022" name="Mar. Drugs">
        <title>Bioassay-Guided Fractionation Leads to the Detection of Cholic Acid Generated by the Rare Thalassomonas sp.</title>
        <authorList>
            <person name="Pheiffer F."/>
            <person name="Schneider Y.K."/>
            <person name="Hansen E.H."/>
            <person name="Andersen J.H."/>
            <person name="Isaksson J."/>
            <person name="Busche T."/>
            <person name="R C."/>
            <person name="Kalinowski J."/>
            <person name="Zyl L.V."/>
            <person name="Trindade M."/>
        </authorList>
    </citation>
    <scope>NUCLEOTIDE SEQUENCE [LARGE SCALE GENOMIC DNA]</scope>
    <source>
        <strain evidence="5 6">XOM25</strain>
    </source>
</reference>
<evidence type="ECO:0000313" key="5">
    <source>
        <dbReference type="EMBL" id="WDE08755.1"/>
    </source>
</evidence>
<keyword evidence="6" id="KW-1185">Reference proteome</keyword>
<accession>A0AAE9Z8L2</accession>
<sequence length="232" mass="26630">MLRVLIVDDEPLAHEVVITYLNECQDLELAGQCYSGAEALAFVKENPVDLIMLDIEMPVLTGFDFLSMLPQKPQVVITSAYQEYALEGFNMDVTDYLLKPFRFDRFMQAIDKVKQRRLQTQPQATETGSQNDGQTIFIKVDRKQVQVNLAEISCFEAYGNYVKVWRNNRALLTPKTLTSFEQSLPGKQFVRVHKSAIVNYRMIDYIEGDTLKLTDGKEVAIGKQFKKNLMRE</sequence>
<organism evidence="5 6">
    <name type="scientific">Thalassomonas viridans</name>
    <dbReference type="NCBI Taxonomy" id="137584"/>
    <lineage>
        <taxon>Bacteria</taxon>
        <taxon>Pseudomonadati</taxon>
        <taxon>Pseudomonadota</taxon>
        <taxon>Gammaproteobacteria</taxon>
        <taxon>Alteromonadales</taxon>
        <taxon>Colwelliaceae</taxon>
        <taxon>Thalassomonas</taxon>
    </lineage>
</organism>
<dbReference type="PANTHER" id="PTHR45526">
    <property type="entry name" value="TRANSCRIPTIONAL REGULATORY PROTEIN DPIA"/>
    <property type="match status" value="1"/>
</dbReference>
<dbReference type="GO" id="GO:0000156">
    <property type="term" value="F:phosphorelay response regulator activity"/>
    <property type="evidence" value="ECO:0007669"/>
    <property type="project" value="TreeGrafter"/>
</dbReference>
<evidence type="ECO:0000259" key="3">
    <source>
        <dbReference type="PROSITE" id="PS50110"/>
    </source>
</evidence>